<dbReference type="SUPFAM" id="SSF52402">
    <property type="entry name" value="Adenine nucleotide alpha hydrolases-like"/>
    <property type="match status" value="1"/>
</dbReference>
<reference evidence="1" key="1">
    <citation type="submission" date="2020-05" db="EMBL/GenBank/DDBJ databases">
        <authorList>
            <person name="Chiriac C."/>
            <person name="Salcher M."/>
            <person name="Ghai R."/>
            <person name="Kavagutti S V."/>
        </authorList>
    </citation>
    <scope>NUCLEOTIDE SEQUENCE</scope>
</reference>
<proteinExistence type="predicted"/>
<evidence type="ECO:0000313" key="1">
    <source>
        <dbReference type="EMBL" id="CAB4694937.1"/>
    </source>
</evidence>
<dbReference type="Gene3D" id="3.40.50.620">
    <property type="entry name" value="HUPs"/>
    <property type="match status" value="1"/>
</dbReference>
<dbReference type="AlphaFoldDB" id="A0A6J6P7Y5"/>
<dbReference type="InterPro" id="IPR014729">
    <property type="entry name" value="Rossmann-like_a/b/a_fold"/>
</dbReference>
<protein>
    <submittedName>
        <fullName evidence="1">Unannotated protein</fullName>
    </submittedName>
</protein>
<accession>A0A6J6P7Y5</accession>
<name>A0A6J6P7Y5_9ZZZZ</name>
<organism evidence="1">
    <name type="scientific">freshwater metagenome</name>
    <dbReference type="NCBI Taxonomy" id="449393"/>
    <lineage>
        <taxon>unclassified sequences</taxon>
        <taxon>metagenomes</taxon>
        <taxon>ecological metagenomes</taxon>
    </lineage>
</organism>
<dbReference type="EMBL" id="CAEZXP010000002">
    <property type="protein sequence ID" value="CAB4694937.1"/>
    <property type="molecule type" value="Genomic_DNA"/>
</dbReference>
<gene>
    <name evidence="1" type="ORF">UFOPK2399_00959</name>
</gene>
<sequence length="154" mass="16278">MAISPSPARQRFLVVLDEGIASDSLRPALAAAGAASHDDIRVVAPALTSRLREWFGNIDQGRANAAARLDQCLDVLHREGISATGTVGDTSPRQAIADQLRIAPADTVVMLHPVSDLVRRRDVDASIPVTHVSIAPAGNVVALFTPEERLGYAA</sequence>